<dbReference type="EMBL" id="CASHTH010000863">
    <property type="protein sequence ID" value="CAI8008542.1"/>
    <property type="molecule type" value="Genomic_DNA"/>
</dbReference>
<dbReference type="SMART" id="SM00322">
    <property type="entry name" value="KH"/>
    <property type="match status" value="1"/>
</dbReference>
<evidence type="ECO:0000313" key="9">
    <source>
        <dbReference type="Proteomes" id="UP001174909"/>
    </source>
</evidence>
<dbReference type="PANTHER" id="PTHR12826:SF15">
    <property type="entry name" value="RIBONUCLEASE Y"/>
    <property type="match status" value="1"/>
</dbReference>
<keyword evidence="1" id="KW-0540">Nuclease</keyword>
<name>A0AA35RCQ7_GEOBA</name>
<accession>A0AA35RCQ7</accession>
<dbReference type="PROSITE" id="PS50084">
    <property type="entry name" value="KH_TYPE_1"/>
    <property type="match status" value="1"/>
</dbReference>
<dbReference type="NCBIfam" id="TIGR00277">
    <property type="entry name" value="HDIG"/>
    <property type="match status" value="1"/>
</dbReference>
<dbReference type="PANTHER" id="PTHR12826">
    <property type="entry name" value="RIBONUCLEASE Y"/>
    <property type="match status" value="1"/>
</dbReference>
<dbReference type="SMART" id="SM00471">
    <property type="entry name" value="HDc"/>
    <property type="match status" value="1"/>
</dbReference>
<organism evidence="8 9">
    <name type="scientific">Geodia barretti</name>
    <name type="common">Barrett's horny sponge</name>
    <dbReference type="NCBI Taxonomy" id="519541"/>
    <lineage>
        <taxon>Eukaryota</taxon>
        <taxon>Metazoa</taxon>
        <taxon>Porifera</taxon>
        <taxon>Demospongiae</taxon>
        <taxon>Heteroscleromorpha</taxon>
        <taxon>Tetractinellida</taxon>
        <taxon>Astrophorina</taxon>
        <taxon>Geodiidae</taxon>
        <taxon>Geodia</taxon>
    </lineage>
</organism>
<dbReference type="Pfam" id="PF00013">
    <property type="entry name" value="KH_1"/>
    <property type="match status" value="1"/>
</dbReference>
<dbReference type="GO" id="GO:0016787">
    <property type="term" value="F:hydrolase activity"/>
    <property type="evidence" value="ECO:0007669"/>
    <property type="project" value="UniProtKB-KW"/>
</dbReference>
<proteinExistence type="inferred from homology"/>
<dbReference type="HAMAP" id="MF_00335">
    <property type="entry name" value="RNase_Y"/>
    <property type="match status" value="1"/>
</dbReference>
<evidence type="ECO:0000256" key="4">
    <source>
        <dbReference type="ARBA" id="ARBA00022884"/>
    </source>
</evidence>
<dbReference type="InterPro" id="IPR006674">
    <property type="entry name" value="HD_domain"/>
</dbReference>
<evidence type="ECO:0000256" key="6">
    <source>
        <dbReference type="SAM" id="Coils"/>
    </source>
</evidence>
<dbReference type="InterPro" id="IPR004088">
    <property type="entry name" value="KH_dom_type_1"/>
</dbReference>
<dbReference type="Proteomes" id="UP001174909">
    <property type="component" value="Unassembled WGS sequence"/>
</dbReference>
<dbReference type="InterPro" id="IPR017705">
    <property type="entry name" value="Ribonuclease_Y"/>
</dbReference>
<dbReference type="SUPFAM" id="SSF54791">
    <property type="entry name" value="Eukaryotic type KH-domain (KH-domain type I)"/>
    <property type="match status" value="1"/>
</dbReference>
<dbReference type="InterPro" id="IPR004087">
    <property type="entry name" value="KH_dom"/>
</dbReference>
<dbReference type="PROSITE" id="PS51831">
    <property type="entry name" value="HD"/>
    <property type="match status" value="1"/>
</dbReference>
<feature type="domain" description="HD" evidence="7">
    <location>
        <begin position="327"/>
        <end position="419"/>
    </location>
</feature>
<dbReference type="InterPro" id="IPR022711">
    <property type="entry name" value="RNase_Y_N"/>
</dbReference>
<dbReference type="Pfam" id="PF12072">
    <property type="entry name" value="RNase_Y_N"/>
    <property type="match status" value="1"/>
</dbReference>
<gene>
    <name evidence="8" type="ORF">GBAR_LOCUS5848</name>
</gene>
<dbReference type="CDD" id="cd22431">
    <property type="entry name" value="KH-I_RNaseY"/>
    <property type="match status" value="1"/>
</dbReference>
<reference evidence="8" key="1">
    <citation type="submission" date="2023-03" db="EMBL/GenBank/DDBJ databases">
        <authorList>
            <person name="Steffen K."/>
            <person name="Cardenas P."/>
        </authorList>
    </citation>
    <scope>NUCLEOTIDE SEQUENCE</scope>
</reference>
<dbReference type="AlphaFoldDB" id="A0AA35RCQ7"/>
<evidence type="ECO:0000256" key="2">
    <source>
        <dbReference type="ARBA" id="ARBA00022759"/>
    </source>
</evidence>
<evidence type="ECO:0000256" key="5">
    <source>
        <dbReference type="PROSITE-ProRule" id="PRU00117"/>
    </source>
</evidence>
<dbReference type="Pfam" id="PF01966">
    <property type="entry name" value="HD"/>
    <property type="match status" value="1"/>
</dbReference>
<dbReference type="GO" id="GO:0016020">
    <property type="term" value="C:membrane"/>
    <property type="evidence" value="ECO:0007669"/>
    <property type="project" value="InterPro"/>
</dbReference>
<evidence type="ECO:0000256" key="1">
    <source>
        <dbReference type="ARBA" id="ARBA00022722"/>
    </source>
</evidence>
<evidence type="ECO:0000256" key="3">
    <source>
        <dbReference type="ARBA" id="ARBA00022801"/>
    </source>
</evidence>
<keyword evidence="3" id="KW-0378">Hydrolase</keyword>
<feature type="coiled-coil region" evidence="6">
    <location>
        <begin position="32"/>
        <end position="172"/>
    </location>
</feature>
<keyword evidence="9" id="KW-1185">Reference proteome</keyword>
<dbReference type="InterPro" id="IPR003607">
    <property type="entry name" value="HD/PDEase_dom"/>
</dbReference>
<dbReference type="CDD" id="cd00077">
    <property type="entry name" value="HDc"/>
    <property type="match status" value="1"/>
</dbReference>
<evidence type="ECO:0000259" key="7">
    <source>
        <dbReference type="PROSITE" id="PS51831"/>
    </source>
</evidence>
<dbReference type="GO" id="GO:0004519">
    <property type="term" value="F:endonuclease activity"/>
    <property type="evidence" value="ECO:0007669"/>
    <property type="project" value="UniProtKB-KW"/>
</dbReference>
<evidence type="ECO:0000313" key="8">
    <source>
        <dbReference type="EMBL" id="CAI8008542.1"/>
    </source>
</evidence>
<protein>
    <submittedName>
        <fullName evidence="8">Ribonuclease Y</fullName>
    </submittedName>
</protein>
<dbReference type="Gene3D" id="3.30.1370.10">
    <property type="entry name" value="K Homology domain, type 1"/>
    <property type="match status" value="1"/>
</dbReference>
<keyword evidence="2" id="KW-0255">Endonuclease</keyword>
<dbReference type="GO" id="GO:0006402">
    <property type="term" value="P:mRNA catabolic process"/>
    <property type="evidence" value="ECO:0007669"/>
    <property type="project" value="InterPro"/>
</dbReference>
<dbReference type="Gene3D" id="1.10.3210.10">
    <property type="entry name" value="Hypothetical protein af1432"/>
    <property type="match status" value="1"/>
</dbReference>
<keyword evidence="6" id="KW-0175">Coiled coil</keyword>
<dbReference type="SUPFAM" id="SSF109604">
    <property type="entry name" value="HD-domain/PDEase-like"/>
    <property type="match status" value="1"/>
</dbReference>
<dbReference type="InterPro" id="IPR006675">
    <property type="entry name" value="HDIG_dom"/>
</dbReference>
<dbReference type="NCBIfam" id="TIGR03319">
    <property type="entry name" value="RNase_Y"/>
    <property type="match status" value="1"/>
</dbReference>
<comment type="caution">
    <text evidence="8">The sequence shown here is derived from an EMBL/GenBank/DDBJ whole genome shotgun (WGS) entry which is preliminary data.</text>
</comment>
<keyword evidence="4 5" id="KW-0694">RNA-binding</keyword>
<dbReference type="InterPro" id="IPR036612">
    <property type="entry name" value="KH_dom_type_1_sf"/>
</dbReference>
<dbReference type="GO" id="GO:0003723">
    <property type="term" value="F:RNA binding"/>
    <property type="evidence" value="ECO:0007669"/>
    <property type="project" value="UniProtKB-UniRule"/>
</dbReference>
<sequence length="510" mass="56825">MELIIFLAVLAAAGILGMVAAGWVVYRSKVDGKRVENAREEANTVMSQAEDERRRILLEAQEEVLKLRTTGENEIKEQRQELNRLERRYLQREEQLEKKGESLENQRVAITVKQTEIEKALDEVTELKEQQVRALEEAAGLTVDEAKDLVVKEGEEKAKHELARRAYDLEREHKATAEENARRIITLAINRLATDVVSETTTSIVSLPNDEMKGRLIGREGRNIRALESLTGVDIVIDDTPEIVTLSCFDPVRREVARLALERLVSDGRIQPARIEDMVNRAQVDIEQTIWKAGEQSTFDVGLSGIDPELIRLLGQLKYRYSYGENVLKHSIEVCLLSGMLAAEIGANIQVAKIGGLLHDVGKALTHEVSGPHAEIGAELAQKFGVNNNSYLSILEHHDDEHSTIESFVVASADAISAARPGARKESLDQYVKRLRDLEDTAIGFGGVERAFAIQAGREVRVMVKPTDIDDIGSAALARDIARKVEEDLVFPGQIKVTVIRETRNVEIAR</sequence>